<dbReference type="Proteomes" id="UP000290289">
    <property type="component" value="Chromosome 13"/>
</dbReference>
<evidence type="ECO:0000256" key="1">
    <source>
        <dbReference type="SAM" id="Coils"/>
    </source>
</evidence>
<reference evidence="2 3" key="1">
    <citation type="submission" date="2018-10" db="EMBL/GenBank/DDBJ databases">
        <title>A high-quality apple genome assembly.</title>
        <authorList>
            <person name="Hu J."/>
        </authorList>
    </citation>
    <scope>NUCLEOTIDE SEQUENCE [LARGE SCALE GENOMIC DNA]</scope>
    <source>
        <strain evidence="3">cv. HFTH1</strain>
        <tissue evidence="2">Young leaf</tissue>
    </source>
</reference>
<organism evidence="2 3">
    <name type="scientific">Malus domestica</name>
    <name type="common">Apple</name>
    <name type="synonym">Pyrus malus</name>
    <dbReference type="NCBI Taxonomy" id="3750"/>
    <lineage>
        <taxon>Eukaryota</taxon>
        <taxon>Viridiplantae</taxon>
        <taxon>Streptophyta</taxon>
        <taxon>Embryophyta</taxon>
        <taxon>Tracheophyta</taxon>
        <taxon>Spermatophyta</taxon>
        <taxon>Magnoliopsida</taxon>
        <taxon>eudicotyledons</taxon>
        <taxon>Gunneridae</taxon>
        <taxon>Pentapetalae</taxon>
        <taxon>rosids</taxon>
        <taxon>fabids</taxon>
        <taxon>Rosales</taxon>
        <taxon>Rosaceae</taxon>
        <taxon>Amygdaloideae</taxon>
        <taxon>Maleae</taxon>
        <taxon>Malus</taxon>
    </lineage>
</organism>
<accession>A0A498I9U6</accession>
<comment type="caution">
    <text evidence="2">The sequence shown here is derived from an EMBL/GenBank/DDBJ whole genome shotgun (WGS) entry which is preliminary data.</text>
</comment>
<dbReference type="AlphaFoldDB" id="A0A498I9U6"/>
<keyword evidence="1" id="KW-0175">Coiled coil</keyword>
<keyword evidence="3" id="KW-1185">Reference proteome</keyword>
<evidence type="ECO:0000313" key="3">
    <source>
        <dbReference type="Proteomes" id="UP000290289"/>
    </source>
</evidence>
<feature type="coiled-coil region" evidence="1">
    <location>
        <begin position="12"/>
        <end position="39"/>
    </location>
</feature>
<proteinExistence type="predicted"/>
<dbReference type="EMBL" id="RDQH01000339">
    <property type="protein sequence ID" value="RXH78767.1"/>
    <property type="molecule type" value="Genomic_DNA"/>
</dbReference>
<name>A0A498I9U6_MALDO</name>
<gene>
    <name evidence="2" type="ORF">DVH24_002285</name>
</gene>
<evidence type="ECO:0000313" key="2">
    <source>
        <dbReference type="EMBL" id="RXH78767.1"/>
    </source>
</evidence>
<sequence>MQSTRKNGKIKREILKVEKISLEEMVKKQQEEIYELNKTLSCINEVETKKEKKCGKPVHQAFVTDSEAEIEPVKIAYKIVIASDQDVDILSKQVLHTLEKISTESQTHVQPQTRTMVRRIKQKARRKKKDIHFYYTAIEKTKESNEDIYWSSTANEFSYYNNIVMKEDMDGFLGDDEVTNTVIDAQLHSRRTRKQVGLSKLLLLGHSLCKL</sequence>
<protein>
    <submittedName>
        <fullName evidence="2">Uncharacterized protein</fullName>
    </submittedName>
</protein>